<evidence type="ECO:0000256" key="1">
    <source>
        <dbReference type="SAM" id="MobiDB-lite"/>
    </source>
</evidence>
<proteinExistence type="predicted"/>
<evidence type="ECO:0000313" key="2">
    <source>
        <dbReference type="Ensembl" id="ENSCMMP00000005292.1"/>
    </source>
</evidence>
<reference evidence="2" key="2">
    <citation type="submission" date="2025-08" db="UniProtKB">
        <authorList>
            <consortium name="Ensembl"/>
        </authorList>
    </citation>
    <scope>IDENTIFICATION</scope>
</reference>
<reference evidence="2" key="1">
    <citation type="submission" date="2018-09" db="EMBL/GenBank/DDBJ databases">
        <title>Common duck and Muscovy duck high density SNP chip.</title>
        <authorList>
            <person name="Vignal A."/>
            <person name="Thebault N."/>
            <person name="Warren W.C."/>
        </authorList>
    </citation>
    <scope>NUCLEOTIDE SEQUENCE [LARGE SCALE GENOMIC DNA]</scope>
</reference>
<feature type="region of interest" description="Disordered" evidence="1">
    <location>
        <begin position="70"/>
        <end position="102"/>
    </location>
</feature>
<protein>
    <submittedName>
        <fullName evidence="2">Uncharacterized protein</fullName>
    </submittedName>
</protein>
<dbReference type="AlphaFoldDB" id="A0A8C3GF58"/>
<evidence type="ECO:0000313" key="3">
    <source>
        <dbReference type="Proteomes" id="UP000694556"/>
    </source>
</evidence>
<dbReference type="Proteomes" id="UP000694556">
    <property type="component" value="Chromosome 19"/>
</dbReference>
<name>A0A8C3GF58_CAIMO</name>
<accession>A0A8C3GF58</accession>
<sequence>MLGTGWPDVSPTGPLCHGSCVSLLALCSFRCSHKQRPSFQLCPEQHSRYTHFVPASSRRPCPLLMCSGRSQENKGEPAGTDSHLGTALVQRQVPKPTPAQCC</sequence>
<dbReference type="Ensembl" id="ENSCMMT00000005864.1">
    <property type="protein sequence ID" value="ENSCMMP00000005292.1"/>
    <property type="gene ID" value="ENSCMMG00000003305.1"/>
</dbReference>
<organism evidence="2 3">
    <name type="scientific">Cairina moschata</name>
    <name type="common">Muscovy duck</name>
    <dbReference type="NCBI Taxonomy" id="8855"/>
    <lineage>
        <taxon>Eukaryota</taxon>
        <taxon>Metazoa</taxon>
        <taxon>Chordata</taxon>
        <taxon>Craniata</taxon>
        <taxon>Vertebrata</taxon>
        <taxon>Euteleostomi</taxon>
        <taxon>Archelosauria</taxon>
        <taxon>Archosauria</taxon>
        <taxon>Dinosauria</taxon>
        <taxon>Saurischia</taxon>
        <taxon>Theropoda</taxon>
        <taxon>Coelurosauria</taxon>
        <taxon>Aves</taxon>
        <taxon>Neognathae</taxon>
        <taxon>Galloanserae</taxon>
        <taxon>Anseriformes</taxon>
        <taxon>Anatidae</taxon>
        <taxon>Anatinae</taxon>
        <taxon>Cairina</taxon>
    </lineage>
</organism>
<keyword evidence="3" id="KW-1185">Reference proteome</keyword>
<reference evidence="2" key="3">
    <citation type="submission" date="2025-09" db="UniProtKB">
        <authorList>
            <consortium name="Ensembl"/>
        </authorList>
    </citation>
    <scope>IDENTIFICATION</scope>
</reference>